<sequence length="128" mass="13659">MGNVSLARGLPFQKQPPIMRPPEGMSICPPSTRTCQAAERWVSIWRVGRSPGVCRDASGSGLSSGLGGSLPLHNDIGDKPEEGFPHHLPLASIEPLTTGALLLLRILDAPGHNLTFTGPFVYFHGLPK</sequence>
<evidence type="ECO:0000313" key="2">
    <source>
        <dbReference type="EMBL" id="KAJ8414669.1"/>
    </source>
</evidence>
<proteinExistence type="predicted"/>
<feature type="region of interest" description="Disordered" evidence="1">
    <location>
        <begin position="1"/>
        <end position="23"/>
    </location>
</feature>
<comment type="caution">
    <text evidence="2">The sequence shown here is derived from an EMBL/GenBank/DDBJ whole genome shotgun (WGS) entry which is preliminary data.</text>
</comment>
<evidence type="ECO:0000256" key="1">
    <source>
        <dbReference type="SAM" id="MobiDB-lite"/>
    </source>
</evidence>
<accession>A0AAD7T5B8</accession>
<evidence type="ECO:0000313" key="3">
    <source>
        <dbReference type="Proteomes" id="UP001221898"/>
    </source>
</evidence>
<protein>
    <submittedName>
        <fullName evidence="2">Uncharacterized protein</fullName>
    </submittedName>
</protein>
<dbReference type="AlphaFoldDB" id="A0AAD7T5B8"/>
<gene>
    <name evidence="2" type="ORF">AAFF_G00038710</name>
</gene>
<keyword evidence="3" id="KW-1185">Reference proteome</keyword>
<reference evidence="2" key="1">
    <citation type="journal article" date="2023" name="Science">
        <title>Genome structures resolve the early diversification of teleost fishes.</title>
        <authorList>
            <person name="Parey E."/>
            <person name="Louis A."/>
            <person name="Montfort J."/>
            <person name="Bouchez O."/>
            <person name="Roques C."/>
            <person name="Iampietro C."/>
            <person name="Lluch J."/>
            <person name="Castinel A."/>
            <person name="Donnadieu C."/>
            <person name="Desvignes T."/>
            <person name="Floi Bucao C."/>
            <person name="Jouanno E."/>
            <person name="Wen M."/>
            <person name="Mejri S."/>
            <person name="Dirks R."/>
            <person name="Jansen H."/>
            <person name="Henkel C."/>
            <person name="Chen W.J."/>
            <person name="Zahm M."/>
            <person name="Cabau C."/>
            <person name="Klopp C."/>
            <person name="Thompson A.W."/>
            <person name="Robinson-Rechavi M."/>
            <person name="Braasch I."/>
            <person name="Lecointre G."/>
            <person name="Bobe J."/>
            <person name="Postlethwait J.H."/>
            <person name="Berthelot C."/>
            <person name="Roest Crollius H."/>
            <person name="Guiguen Y."/>
        </authorList>
    </citation>
    <scope>NUCLEOTIDE SEQUENCE</scope>
    <source>
        <strain evidence="2">NC1722</strain>
    </source>
</reference>
<dbReference type="EMBL" id="JAINUG010000012">
    <property type="protein sequence ID" value="KAJ8414669.1"/>
    <property type="molecule type" value="Genomic_DNA"/>
</dbReference>
<dbReference type="Proteomes" id="UP001221898">
    <property type="component" value="Unassembled WGS sequence"/>
</dbReference>
<name>A0AAD7T5B8_9TELE</name>
<organism evidence="2 3">
    <name type="scientific">Aldrovandia affinis</name>
    <dbReference type="NCBI Taxonomy" id="143900"/>
    <lineage>
        <taxon>Eukaryota</taxon>
        <taxon>Metazoa</taxon>
        <taxon>Chordata</taxon>
        <taxon>Craniata</taxon>
        <taxon>Vertebrata</taxon>
        <taxon>Euteleostomi</taxon>
        <taxon>Actinopterygii</taxon>
        <taxon>Neopterygii</taxon>
        <taxon>Teleostei</taxon>
        <taxon>Notacanthiformes</taxon>
        <taxon>Halosauridae</taxon>
        <taxon>Aldrovandia</taxon>
    </lineage>
</organism>